<sequence length="706" mass="77073">MGKLSLSLLSVALMSAYATAAETELNAIERVSIIGSSQAVNDIPGSAGYISQQDLDTFSYTDISRVLATTPGVYVQEEDGYGLRPNIGMRGTGTGRNDKITVMEDGVLIAPAPYVAPAAYYFPTTGRLEAVEIIKGSSSVKYGPRTTGGVLNLVSRSIPQAALAGRLDAALGQDGFRKLHGFVGGERDNLGAVIEGYHYGADGFKDLPDGAGTGFEKTDLLAKFAGRFGRNDAHKLQLKLSYADETSDETYAGLTDADYQATPYRRYAASQNDVMNTEHKGYQLNYQYDLANGAQFSTTAYLNDFSRNWYKANQVGLANLQAYSAFEAAPTVEGINVSIRANNRGYESKGIQSEFTLPLAAHQLTFGGRLHQDEEDRFQWDDIYLLGQDLGMTLTSAGVPGTQDNRTASADALALYVHDEWTIDNLVVSGGLRYEDIDTETQNWNRAPDRSGVSTVRKAGSSIVLPSIGATYRLNDQIVLLAGVQKGFAPAAPANAEQKEEESINAELGLRYQRGERQAEVLLFSSKYDNMHGNCTASVGCNPDNIGDQFNFGEVVVNGVEFSSRHEYQHQHYRIPVKLSYTFTHSEFQSDFDSGIFGTVKNGDEMPYVPQHQASLESGIEAERYTVLARLRYVSSAHASLDEAGLDAINSRTVLDLSAKYNVTPNQQLYFNVDNLLDRTYIANRANGGIQPGKPRTLSVGYRLDF</sequence>
<keyword evidence="15" id="KW-0675">Receptor</keyword>
<comment type="subcellular location">
    <subcellularLocation>
        <location evidence="1 9">Cell outer membrane</location>
        <topology evidence="1 9">Multi-pass membrane protein</topology>
    </subcellularLocation>
</comment>
<feature type="domain" description="TonB-dependent receptor plug" evidence="14">
    <location>
        <begin position="40"/>
        <end position="150"/>
    </location>
</feature>
<dbReference type="Gene3D" id="2.170.130.10">
    <property type="entry name" value="TonB-dependent receptor, plug domain"/>
    <property type="match status" value="1"/>
</dbReference>
<comment type="caution">
    <text evidence="15">The sequence shown here is derived from an EMBL/GenBank/DDBJ whole genome shotgun (WGS) entry which is preliminary data.</text>
</comment>
<evidence type="ECO:0000256" key="10">
    <source>
        <dbReference type="PROSITE-ProRule" id="PRU10144"/>
    </source>
</evidence>
<reference evidence="15 16" key="1">
    <citation type="submission" date="2020-06" db="EMBL/GenBank/DDBJ databases">
        <title>Rheinheimera sp. nov., a marine bacterium isolated from coastal.</title>
        <authorList>
            <person name="Yu Q."/>
            <person name="Qi Y."/>
            <person name="Pu J."/>
        </authorList>
    </citation>
    <scope>NUCLEOTIDE SEQUENCE [LARGE SCALE GENOMIC DNA]</scope>
    <source>
        <strain evidence="15 16">YQF-2</strain>
    </source>
</reference>
<gene>
    <name evidence="15" type="ORF">HRH59_03900</name>
</gene>
<keyword evidence="5 12" id="KW-0732">Signal</keyword>
<protein>
    <submittedName>
        <fullName evidence="15">TonB-dependent receptor</fullName>
    </submittedName>
</protein>
<proteinExistence type="inferred from homology"/>
<evidence type="ECO:0000256" key="3">
    <source>
        <dbReference type="ARBA" id="ARBA00022452"/>
    </source>
</evidence>
<evidence type="ECO:0000256" key="5">
    <source>
        <dbReference type="ARBA" id="ARBA00022729"/>
    </source>
</evidence>
<feature type="domain" description="TonB-dependent receptor-like beta-barrel" evidence="13">
    <location>
        <begin position="230"/>
        <end position="676"/>
    </location>
</feature>
<dbReference type="PROSITE" id="PS52016">
    <property type="entry name" value="TONB_DEPENDENT_REC_3"/>
    <property type="match status" value="1"/>
</dbReference>
<evidence type="ECO:0000256" key="6">
    <source>
        <dbReference type="ARBA" id="ARBA00023077"/>
    </source>
</evidence>
<evidence type="ECO:0000256" key="11">
    <source>
        <dbReference type="RuleBase" id="RU003357"/>
    </source>
</evidence>
<evidence type="ECO:0000256" key="4">
    <source>
        <dbReference type="ARBA" id="ARBA00022692"/>
    </source>
</evidence>
<dbReference type="Pfam" id="PF07715">
    <property type="entry name" value="Plug"/>
    <property type="match status" value="1"/>
</dbReference>
<keyword evidence="3 9" id="KW-1134">Transmembrane beta strand</keyword>
<dbReference type="Proteomes" id="UP000523161">
    <property type="component" value="Unassembled WGS sequence"/>
</dbReference>
<dbReference type="GO" id="GO:0009279">
    <property type="term" value="C:cell outer membrane"/>
    <property type="evidence" value="ECO:0007669"/>
    <property type="project" value="UniProtKB-SubCell"/>
</dbReference>
<evidence type="ECO:0000256" key="12">
    <source>
        <dbReference type="SAM" id="SignalP"/>
    </source>
</evidence>
<feature type="chain" id="PRO_5030677059" evidence="12">
    <location>
        <begin position="21"/>
        <end position="706"/>
    </location>
</feature>
<dbReference type="SUPFAM" id="SSF56935">
    <property type="entry name" value="Porins"/>
    <property type="match status" value="1"/>
</dbReference>
<feature type="signal peptide" evidence="12">
    <location>
        <begin position="1"/>
        <end position="20"/>
    </location>
</feature>
<dbReference type="PANTHER" id="PTHR30442:SF0">
    <property type="entry name" value="FE(3+) DICITRATE TRANSPORT PROTEIN FECA"/>
    <property type="match status" value="1"/>
</dbReference>
<evidence type="ECO:0000256" key="9">
    <source>
        <dbReference type="PROSITE-ProRule" id="PRU01360"/>
    </source>
</evidence>
<name>A0A7Y5EK32_9GAMM</name>
<dbReference type="InterPro" id="IPR012910">
    <property type="entry name" value="Plug_dom"/>
</dbReference>
<evidence type="ECO:0000256" key="1">
    <source>
        <dbReference type="ARBA" id="ARBA00004571"/>
    </source>
</evidence>
<keyword evidence="8 9" id="KW-0998">Cell outer membrane</keyword>
<evidence type="ECO:0000313" key="15">
    <source>
        <dbReference type="EMBL" id="NRQ41713.1"/>
    </source>
</evidence>
<keyword evidence="4 9" id="KW-0812">Transmembrane</keyword>
<dbReference type="PANTHER" id="PTHR30442">
    <property type="entry name" value="IRON III DICITRATE TRANSPORT PROTEIN FECA"/>
    <property type="match status" value="1"/>
</dbReference>
<dbReference type="InterPro" id="IPR010917">
    <property type="entry name" value="TonB_rcpt_CS"/>
</dbReference>
<dbReference type="Gene3D" id="2.40.170.20">
    <property type="entry name" value="TonB-dependent receptor, beta-barrel domain"/>
    <property type="match status" value="1"/>
</dbReference>
<evidence type="ECO:0000256" key="2">
    <source>
        <dbReference type="ARBA" id="ARBA00022448"/>
    </source>
</evidence>
<keyword evidence="2 9" id="KW-0813">Transport</keyword>
<dbReference type="InterPro" id="IPR037066">
    <property type="entry name" value="Plug_dom_sf"/>
</dbReference>
<dbReference type="Pfam" id="PF00593">
    <property type="entry name" value="TonB_dep_Rec_b-barrel"/>
    <property type="match status" value="1"/>
</dbReference>
<dbReference type="AlphaFoldDB" id="A0A7Y5EK32"/>
<feature type="short sequence motif" description="TonB C-terminal box" evidence="10">
    <location>
        <begin position="689"/>
        <end position="706"/>
    </location>
</feature>
<keyword evidence="16" id="KW-1185">Reference proteome</keyword>
<dbReference type="InterPro" id="IPR036942">
    <property type="entry name" value="Beta-barrel_TonB_sf"/>
</dbReference>
<keyword evidence="6 11" id="KW-0798">TonB box</keyword>
<dbReference type="GO" id="GO:0033214">
    <property type="term" value="P:siderophore-iron import into cell"/>
    <property type="evidence" value="ECO:0007669"/>
    <property type="project" value="TreeGrafter"/>
</dbReference>
<keyword evidence="7 9" id="KW-0472">Membrane</keyword>
<dbReference type="InterPro" id="IPR000531">
    <property type="entry name" value="Beta-barrel_TonB"/>
</dbReference>
<accession>A0A7Y5EK32</accession>
<evidence type="ECO:0000313" key="16">
    <source>
        <dbReference type="Proteomes" id="UP000523161"/>
    </source>
</evidence>
<comment type="similarity">
    <text evidence="9 11">Belongs to the TonB-dependent receptor family.</text>
</comment>
<evidence type="ECO:0000256" key="7">
    <source>
        <dbReference type="ARBA" id="ARBA00023136"/>
    </source>
</evidence>
<organism evidence="15 16">
    <name type="scientific">Rheinheimera lutimaris</name>
    <dbReference type="NCBI Taxonomy" id="2740584"/>
    <lineage>
        <taxon>Bacteria</taxon>
        <taxon>Pseudomonadati</taxon>
        <taxon>Pseudomonadota</taxon>
        <taxon>Gammaproteobacteria</taxon>
        <taxon>Chromatiales</taxon>
        <taxon>Chromatiaceae</taxon>
        <taxon>Rheinheimera</taxon>
    </lineage>
</organism>
<evidence type="ECO:0000259" key="14">
    <source>
        <dbReference type="Pfam" id="PF07715"/>
    </source>
</evidence>
<evidence type="ECO:0000256" key="8">
    <source>
        <dbReference type="ARBA" id="ARBA00023237"/>
    </source>
</evidence>
<dbReference type="PROSITE" id="PS01156">
    <property type="entry name" value="TONB_DEPENDENT_REC_2"/>
    <property type="match status" value="1"/>
</dbReference>
<dbReference type="EMBL" id="JABSOD010000003">
    <property type="protein sequence ID" value="NRQ41713.1"/>
    <property type="molecule type" value="Genomic_DNA"/>
</dbReference>
<evidence type="ECO:0000259" key="13">
    <source>
        <dbReference type="Pfam" id="PF00593"/>
    </source>
</evidence>
<dbReference type="RefSeq" id="WP_173499963.1">
    <property type="nucleotide sequence ID" value="NZ_JABSOD010000003.1"/>
</dbReference>
<dbReference type="InterPro" id="IPR039426">
    <property type="entry name" value="TonB-dep_rcpt-like"/>
</dbReference>